<organism evidence="6 7">
    <name type="scientific">Robbsia betulipollinis</name>
    <dbReference type="NCBI Taxonomy" id="2981849"/>
    <lineage>
        <taxon>Bacteria</taxon>
        <taxon>Pseudomonadati</taxon>
        <taxon>Pseudomonadota</taxon>
        <taxon>Betaproteobacteria</taxon>
        <taxon>Burkholderiales</taxon>
        <taxon>Burkholderiaceae</taxon>
        <taxon>Robbsia</taxon>
    </lineage>
</organism>
<name>A0ABT3ZKR8_9BURK</name>
<dbReference type="PRINTS" id="PR00038">
    <property type="entry name" value="HTHLUXR"/>
</dbReference>
<feature type="modified residue" description="4-aspartylphosphate" evidence="3">
    <location>
        <position position="57"/>
    </location>
</feature>
<dbReference type="PANTHER" id="PTHR43214">
    <property type="entry name" value="TWO-COMPONENT RESPONSE REGULATOR"/>
    <property type="match status" value="1"/>
</dbReference>
<dbReference type="InterPro" id="IPR058245">
    <property type="entry name" value="NreC/VraR/RcsB-like_REC"/>
</dbReference>
<evidence type="ECO:0000256" key="2">
    <source>
        <dbReference type="ARBA" id="ARBA00023125"/>
    </source>
</evidence>
<dbReference type="SMART" id="SM00448">
    <property type="entry name" value="REC"/>
    <property type="match status" value="1"/>
</dbReference>
<keyword evidence="7" id="KW-1185">Reference proteome</keyword>
<dbReference type="Pfam" id="PF00072">
    <property type="entry name" value="Response_reg"/>
    <property type="match status" value="1"/>
</dbReference>
<evidence type="ECO:0000313" key="6">
    <source>
        <dbReference type="EMBL" id="MCY0387129.1"/>
    </source>
</evidence>
<dbReference type="InterPro" id="IPR011006">
    <property type="entry name" value="CheY-like_superfamily"/>
</dbReference>
<dbReference type="CDD" id="cd06170">
    <property type="entry name" value="LuxR_C_like"/>
    <property type="match status" value="1"/>
</dbReference>
<sequence length="225" mass="24042">MTQPIRVIIADDHPLILLGTALSLADRKQFQVTGKARNSTELIALLTSEPCDVLVCDLAMPGGSYGDGLPMIAYIHRHFPQVRLIVQTMLDNPGILKGLQQSGVKGVLNKGDDMTLITAAVLGVMGGGAYVGPSIRKAFERVGMNEQEGGVAATLSKRESEVLRLYVGGATVKEIASSLNRSVKTISTQKMCAMQKIGVTRDADLFKYAQMNGFLNLPGDVLGPD</sequence>
<dbReference type="SUPFAM" id="SSF52172">
    <property type="entry name" value="CheY-like"/>
    <property type="match status" value="1"/>
</dbReference>
<gene>
    <name evidence="6" type="ORF">OVY01_07765</name>
</gene>
<dbReference type="SMART" id="SM00421">
    <property type="entry name" value="HTH_LUXR"/>
    <property type="match status" value="1"/>
</dbReference>
<dbReference type="Gene3D" id="1.10.10.10">
    <property type="entry name" value="Winged helix-like DNA-binding domain superfamily/Winged helix DNA-binding domain"/>
    <property type="match status" value="1"/>
</dbReference>
<dbReference type="InterPro" id="IPR016032">
    <property type="entry name" value="Sig_transdc_resp-reg_C-effctor"/>
</dbReference>
<comment type="caution">
    <text evidence="6">The sequence shown here is derived from an EMBL/GenBank/DDBJ whole genome shotgun (WGS) entry which is preliminary data.</text>
</comment>
<evidence type="ECO:0000259" key="4">
    <source>
        <dbReference type="PROSITE" id="PS50043"/>
    </source>
</evidence>
<feature type="domain" description="Response regulatory" evidence="5">
    <location>
        <begin position="6"/>
        <end position="125"/>
    </location>
</feature>
<keyword evidence="2" id="KW-0238">DNA-binding</keyword>
<dbReference type="InterPro" id="IPR000792">
    <property type="entry name" value="Tscrpt_reg_LuxR_C"/>
</dbReference>
<evidence type="ECO:0000313" key="7">
    <source>
        <dbReference type="Proteomes" id="UP001082899"/>
    </source>
</evidence>
<dbReference type="PROSITE" id="PS50043">
    <property type="entry name" value="HTH_LUXR_2"/>
    <property type="match status" value="1"/>
</dbReference>
<evidence type="ECO:0000259" key="5">
    <source>
        <dbReference type="PROSITE" id="PS50110"/>
    </source>
</evidence>
<dbReference type="SUPFAM" id="SSF46894">
    <property type="entry name" value="C-terminal effector domain of the bipartite response regulators"/>
    <property type="match status" value="1"/>
</dbReference>
<protein>
    <submittedName>
        <fullName evidence="6">Response regulator transcription factor</fullName>
    </submittedName>
</protein>
<dbReference type="RefSeq" id="WP_267846875.1">
    <property type="nucleotide sequence ID" value="NZ_JAPMXC010000001.1"/>
</dbReference>
<reference evidence="6" key="1">
    <citation type="submission" date="2022-11" db="EMBL/GenBank/DDBJ databases">
        <title>Robbsia betulipollinis sp. nov., isolated from pollen of birch (Betula pendula).</title>
        <authorList>
            <person name="Shi H."/>
            <person name="Ambika Manirajan B."/>
            <person name="Ratering S."/>
            <person name="Geissler-Plaum R."/>
            <person name="Schnell S."/>
        </authorList>
    </citation>
    <scope>NUCLEOTIDE SEQUENCE</scope>
    <source>
        <strain evidence="6">Bb-Pol-6</strain>
    </source>
</reference>
<keyword evidence="1 3" id="KW-0597">Phosphoprotein</keyword>
<evidence type="ECO:0000256" key="1">
    <source>
        <dbReference type="ARBA" id="ARBA00022553"/>
    </source>
</evidence>
<proteinExistence type="predicted"/>
<dbReference type="EMBL" id="JAPMXC010000001">
    <property type="protein sequence ID" value="MCY0387129.1"/>
    <property type="molecule type" value="Genomic_DNA"/>
</dbReference>
<feature type="domain" description="HTH luxR-type" evidence="4">
    <location>
        <begin position="148"/>
        <end position="213"/>
    </location>
</feature>
<dbReference type="InterPro" id="IPR001789">
    <property type="entry name" value="Sig_transdc_resp-reg_receiver"/>
</dbReference>
<dbReference type="CDD" id="cd17535">
    <property type="entry name" value="REC_NarL-like"/>
    <property type="match status" value="1"/>
</dbReference>
<dbReference type="PANTHER" id="PTHR43214:SF17">
    <property type="entry name" value="TRANSCRIPTIONAL REGULATORY PROTEIN RCSB"/>
    <property type="match status" value="1"/>
</dbReference>
<dbReference type="InterPro" id="IPR036388">
    <property type="entry name" value="WH-like_DNA-bd_sf"/>
</dbReference>
<dbReference type="Pfam" id="PF00196">
    <property type="entry name" value="GerE"/>
    <property type="match status" value="1"/>
</dbReference>
<dbReference type="Gene3D" id="3.40.50.2300">
    <property type="match status" value="1"/>
</dbReference>
<evidence type="ECO:0000256" key="3">
    <source>
        <dbReference type="PROSITE-ProRule" id="PRU00169"/>
    </source>
</evidence>
<dbReference type="PROSITE" id="PS50110">
    <property type="entry name" value="RESPONSE_REGULATORY"/>
    <property type="match status" value="1"/>
</dbReference>
<dbReference type="Proteomes" id="UP001082899">
    <property type="component" value="Unassembled WGS sequence"/>
</dbReference>
<accession>A0ABT3ZKR8</accession>
<dbReference type="InterPro" id="IPR039420">
    <property type="entry name" value="WalR-like"/>
</dbReference>